<sequence>MEKNFDKSHTSKKIGKSVFGGLVHEKNEYSLISQTLTNVQAIKLDPPSDRVVQPCPYCKDIDCHRWLAIREVSALIARDGAIYFRATDVARLLGYKDGYHFTKTVPIHKIRVADLVMREKMAYKNTWMLPYTEVIASMTSRKCMRRNFALAHRLHHVLTEGRGKWEFNRLLFKTSPCKAPKLLIQDSGEWVPQLLSVFRQKVMRYFYKVQYEGGQDEVVQLDDDDDDDDIIYKCDSVMPPTPYVKGECMDDTVDDPPSSQEPSGQEMAANDEPDQDYEDFDIDLSTPLVIVEDDLQVHTEQATLSTLAQNHKETIPSTETREKCTIPSTETREKYTVPSTATQKHEEKMTIDFAFAKVPDIIVLANKMGTYEYKMYKFAKKDGSVTCYRGDEEEE</sequence>
<evidence type="ECO:0000256" key="1">
    <source>
        <dbReference type="SAM" id="MobiDB-lite"/>
    </source>
</evidence>
<feature type="region of interest" description="Disordered" evidence="1">
    <location>
        <begin position="248"/>
        <end position="278"/>
    </location>
</feature>
<accession>A0AAV4NLZ6</accession>
<evidence type="ECO:0000313" key="2">
    <source>
        <dbReference type="EMBL" id="GIX85399.1"/>
    </source>
</evidence>
<dbReference type="Proteomes" id="UP001054945">
    <property type="component" value="Unassembled WGS sequence"/>
</dbReference>
<evidence type="ECO:0000313" key="3">
    <source>
        <dbReference type="Proteomes" id="UP001054945"/>
    </source>
</evidence>
<reference evidence="2 3" key="1">
    <citation type="submission" date="2021-06" db="EMBL/GenBank/DDBJ databases">
        <title>Caerostris extrusa draft genome.</title>
        <authorList>
            <person name="Kono N."/>
            <person name="Arakawa K."/>
        </authorList>
    </citation>
    <scope>NUCLEOTIDE SEQUENCE [LARGE SCALE GENOMIC DNA]</scope>
</reference>
<dbReference type="AlphaFoldDB" id="A0AAV4NLZ6"/>
<feature type="compositionally biased region" description="Acidic residues" evidence="1">
    <location>
        <begin position="269"/>
        <end position="278"/>
    </location>
</feature>
<dbReference type="EMBL" id="BPLR01003512">
    <property type="protein sequence ID" value="GIX85399.1"/>
    <property type="molecule type" value="Genomic_DNA"/>
</dbReference>
<comment type="caution">
    <text evidence="2">The sequence shown here is derived from an EMBL/GenBank/DDBJ whole genome shotgun (WGS) entry which is preliminary data.</text>
</comment>
<organism evidence="2 3">
    <name type="scientific">Caerostris extrusa</name>
    <name type="common">Bark spider</name>
    <name type="synonym">Caerostris bankana</name>
    <dbReference type="NCBI Taxonomy" id="172846"/>
    <lineage>
        <taxon>Eukaryota</taxon>
        <taxon>Metazoa</taxon>
        <taxon>Ecdysozoa</taxon>
        <taxon>Arthropoda</taxon>
        <taxon>Chelicerata</taxon>
        <taxon>Arachnida</taxon>
        <taxon>Araneae</taxon>
        <taxon>Araneomorphae</taxon>
        <taxon>Entelegynae</taxon>
        <taxon>Araneoidea</taxon>
        <taxon>Araneidae</taxon>
        <taxon>Caerostris</taxon>
    </lineage>
</organism>
<protein>
    <submittedName>
        <fullName evidence="2">Uncharacterized protein</fullName>
    </submittedName>
</protein>
<name>A0AAV4NLZ6_CAEEX</name>
<gene>
    <name evidence="2" type="ORF">CEXT_703381</name>
</gene>
<keyword evidence="3" id="KW-1185">Reference proteome</keyword>
<proteinExistence type="predicted"/>